<dbReference type="InterPro" id="IPR001810">
    <property type="entry name" value="F-box_dom"/>
</dbReference>
<dbReference type="InterPro" id="IPR032675">
    <property type="entry name" value="LRR_dom_sf"/>
</dbReference>
<feature type="domain" description="F-box" evidence="1">
    <location>
        <begin position="63"/>
        <end position="110"/>
    </location>
</feature>
<proteinExistence type="predicted"/>
<evidence type="ECO:0000313" key="3">
    <source>
        <dbReference type="Proteomes" id="UP000077266"/>
    </source>
</evidence>
<dbReference type="SUPFAM" id="SSF81383">
    <property type="entry name" value="F-box domain"/>
    <property type="match status" value="1"/>
</dbReference>
<keyword evidence="3" id="KW-1185">Reference proteome</keyword>
<dbReference type="EMBL" id="KV425963">
    <property type="protein sequence ID" value="KZV95061.1"/>
    <property type="molecule type" value="Genomic_DNA"/>
</dbReference>
<name>A0A165JMF1_EXIGL</name>
<evidence type="ECO:0000259" key="1">
    <source>
        <dbReference type="PROSITE" id="PS50181"/>
    </source>
</evidence>
<evidence type="ECO:0000313" key="2">
    <source>
        <dbReference type="EMBL" id="KZV95061.1"/>
    </source>
</evidence>
<dbReference type="PROSITE" id="PS50181">
    <property type="entry name" value="FBOX"/>
    <property type="match status" value="1"/>
</dbReference>
<protein>
    <recommendedName>
        <fullName evidence="1">F-box domain-containing protein</fullName>
    </recommendedName>
</protein>
<gene>
    <name evidence="2" type="ORF">EXIGLDRAFT_748303</name>
</gene>
<dbReference type="InterPro" id="IPR036047">
    <property type="entry name" value="F-box-like_dom_sf"/>
</dbReference>
<dbReference type="AlphaFoldDB" id="A0A165JMF1"/>
<dbReference type="Proteomes" id="UP000077266">
    <property type="component" value="Unassembled WGS sequence"/>
</dbReference>
<reference evidence="2 3" key="1">
    <citation type="journal article" date="2016" name="Mol. Biol. Evol.">
        <title>Comparative Genomics of Early-Diverging Mushroom-Forming Fungi Provides Insights into the Origins of Lignocellulose Decay Capabilities.</title>
        <authorList>
            <person name="Nagy L.G."/>
            <person name="Riley R."/>
            <person name="Tritt A."/>
            <person name="Adam C."/>
            <person name="Daum C."/>
            <person name="Floudas D."/>
            <person name="Sun H."/>
            <person name="Yadav J.S."/>
            <person name="Pangilinan J."/>
            <person name="Larsson K.H."/>
            <person name="Matsuura K."/>
            <person name="Barry K."/>
            <person name="Labutti K."/>
            <person name="Kuo R."/>
            <person name="Ohm R.A."/>
            <person name="Bhattacharya S.S."/>
            <person name="Shirouzu T."/>
            <person name="Yoshinaga Y."/>
            <person name="Martin F.M."/>
            <person name="Grigoriev I.V."/>
            <person name="Hibbett D.S."/>
        </authorList>
    </citation>
    <scope>NUCLEOTIDE SEQUENCE [LARGE SCALE GENOMIC DNA]</scope>
    <source>
        <strain evidence="2 3">HHB12029</strain>
    </source>
</reference>
<organism evidence="2 3">
    <name type="scientific">Exidia glandulosa HHB12029</name>
    <dbReference type="NCBI Taxonomy" id="1314781"/>
    <lineage>
        <taxon>Eukaryota</taxon>
        <taxon>Fungi</taxon>
        <taxon>Dikarya</taxon>
        <taxon>Basidiomycota</taxon>
        <taxon>Agaricomycotina</taxon>
        <taxon>Agaricomycetes</taxon>
        <taxon>Auriculariales</taxon>
        <taxon>Exidiaceae</taxon>
        <taxon>Exidia</taxon>
    </lineage>
</organism>
<accession>A0A165JMF1</accession>
<dbReference type="SUPFAM" id="SSF52047">
    <property type="entry name" value="RNI-like"/>
    <property type="match status" value="1"/>
</dbReference>
<sequence length="535" mass="59777">MLRSTDRERLRAVLGEVLSSSTPVMAHSASGVADASVLDSLYEEILTAARETFATRNRERNALLPVQQLPCDVLRYLATFLSFRERVLAGTVCSYWRECLITDERIWRSPILGWDAYHHTQMAINLFGRARNRLEHLGIQSDALYADGTILPPVIEPCMSGLTSLTISLRNTDVDSPWVRVLAFPAPNLEILRVSKTNDGVFELPSNIFDNSCPKLRTVLLHGTLPPMPPCLAFENVTTLGYFDFSTMGSDSVSSRLPLTPNLERLIVSSVRYLFPGQEAAWTIPPLLKTFHVRRNITDGVFSALQSSVFSRGGHVLCYDPIAMYTDTIMFRFSRPSRLDVQWIGRSMNLSLVVYNDVGASNGVSLIGETDVARLFEFSVVQVLHVTALTLPDTLWQQLCTLSAHRTFDNLTSLTVHLTHAGPHDSTYTHLFILQDPPLSTLCPALTHVRLIHDAMRGSAFGAYLRATADNVKHWLPSSVSSLYVRGIVIIDPGLEELRSDVEIEVAAFQPDDLSLSEDDTNWNYVFPVDEAWRL</sequence>
<dbReference type="OrthoDB" id="3365698at2759"/>
<dbReference type="InParanoid" id="A0A165JMF1"/>
<dbReference type="Gene3D" id="3.80.10.10">
    <property type="entry name" value="Ribonuclease Inhibitor"/>
    <property type="match status" value="1"/>
</dbReference>